<comment type="caution">
    <text evidence="6">The sequence shown here is derived from an EMBL/GenBank/DDBJ whole genome shotgun (WGS) entry which is preliminary data.</text>
</comment>
<feature type="domain" description="PRONE" evidence="5">
    <location>
        <begin position="235"/>
        <end position="656"/>
    </location>
</feature>
<evidence type="ECO:0000256" key="1">
    <source>
        <dbReference type="ARBA" id="ARBA00022658"/>
    </source>
</evidence>
<dbReference type="AlphaFoldDB" id="A0A8X7XM73"/>
<proteinExistence type="predicted"/>
<evidence type="ECO:0000313" key="6">
    <source>
        <dbReference type="EMBL" id="KAG6735968.1"/>
    </source>
</evidence>
<reference evidence="6" key="1">
    <citation type="journal article" date="2020" name="bioRxiv">
        <title>Hybrid origin of Populus tomentosa Carr. identified through genome sequencing and phylogenomic analysis.</title>
        <authorList>
            <person name="An X."/>
            <person name="Gao K."/>
            <person name="Chen Z."/>
            <person name="Li J."/>
            <person name="Yang X."/>
            <person name="Yang X."/>
            <person name="Zhou J."/>
            <person name="Guo T."/>
            <person name="Zhao T."/>
            <person name="Huang S."/>
            <person name="Miao D."/>
            <person name="Khan W.U."/>
            <person name="Rao P."/>
            <person name="Ye M."/>
            <person name="Lei B."/>
            <person name="Liao W."/>
            <person name="Wang J."/>
            <person name="Ji L."/>
            <person name="Li Y."/>
            <person name="Guo B."/>
            <person name="Mustafa N.S."/>
            <person name="Li S."/>
            <person name="Yun Q."/>
            <person name="Keller S.R."/>
            <person name="Mao J."/>
            <person name="Zhang R."/>
            <person name="Strauss S.H."/>
        </authorList>
    </citation>
    <scope>NUCLEOTIDE SEQUENCE</scope>
    <source>
        <strain evidence="6">GM15</strain>
        <tissue evidence="6">Leaf</tissue>
    </source>
</reference>
<dbReference type="PANTHER" id="PTHR33101:SF14">
    <property type="entry name" value="ROP GUANINE NUCLEOTIDE EXCHANGE FACTOR 7"/>
    <property type="match status" value="1"/>
</dbReference>
<keyword evidence="4" id="KW-0472">Membrane</keyword>
<keyword evidence="4" id="KW-1133">Transmembrane helix</keyword>
<keyword evidence="4" id="KW-0812">Transmembrane</keyword>
<feature type="transmembrane region" description="Helical" evidence="4">
    <location>
        <begin position="304"/>
        <end position="329"/>
    </location>
</feature>
<dbReference type="FunFam" id="1.20.58.2010:FF:000001">
    <property type="entry name" value="Rop guanine nucleotide exchange factor 14"/>
    <property type="match status" value="1"/>
</dbReference>
<protein>
    <recommendedName>
        <fullName evidence="5">PRONE domain-containing protein</fullName>
    </recommendedName>
</protein>
<evidence type="ECO:0000256" key="4">
    <source>
        <dbReference type="SAM" id="Phobius"/>
    </source>
</evidence>
<evidence type="ECO:0000313" key="7">
    <source>
        <dbReference type="Proteomes" id="UP000886885"/>
    </source>
</evidence>
<feature type="region of interest" description="Disordered" evidence="3">
    <location>
        <begin position="132"/>
        <end position="202"/>
    </location>
</feature>
<sequence length="779" mass="87992">MDRAFTHQKERETAHQQEEQHCHYRLKLCAPVLVKLRSSNNLKSFSLLGFWVSKSLRNLYCKARFSNGCCLKRLQFNGMVMNNSAFCDSPGVVLKEEKGEMEGLIEKSNECNREKDTNFGEKKGEVQTFGDLIEDKGRESSSSSEFLTSENTGHGEHSHSSSEEDSSSPRTLGWPVQKDEVSDCTSTNSATDDEEKSHFDDRKLEKQGSSISGIDWFFLRLLYLLFEIRDNVFNIMSMVYGVIETEMMKERFSKLLLGEDMSGCGNGVCTALAISNAITNLCGKLFERVCGYFGIIDQFTFLQYALAFILMVIALSLLNFAATLFGQLWRLEPLAPEKKAMWRREMEWFLCVSDHVVELMPSWQTFPDGSKLEVMTCRPRSDLYINLPALRKLDNMLLEILDSFDNTEFWYIDQGILAPDADGSASFRRTLQRQEEKWWLPVPRVPPGGLHENSRKQLQHKRDSTNQILKAAMAINSITISDMEIPESYMEALPKNGKASLGDLIYRCISSDQFYPECLLDCLDLSSELLAIELANRVEASIYMWRKRTNSKPVNSTNRSSSKSSWELMKELMIDVDKRDLLADRAESLLLCLKQRFPGLPQTTLDMSKIQYNKDVGKSILESYSRVLESLAFNIVARIDDLLYVDDLTKHSDHFSSISKVSVIAHKSVTIPYSAPASNSPYKTAFTTPSFSPGQRISPVKGDRSPFMTSGKIPQHGLGVKKVLTDYLSIDTKGRDGGITIEGTDNVIRNTPASQIGIESFGSILETISTPENRFSDIC</sequence>
<dbReference type="EMBL" id="JAAWWB010001488">
    <property type="protein sequence ID" value="KAG6735968.1"/>
    <property type="molecule type" value="Genomic_DNA"/>
</dbReference>
<dbReference type="InterPro" id="IPR038937">
    <property type="entry name" value="RopGEF"/>
</dbReference>
<evidence type="ECO:0000259" key="5">
    <source>
        <dbReference type="PROSITE" id="PS51334"/>
    </source>
</evidence>
<dbReference type="GO" id="GO:0005085">
    <property type="term" value="F:guanyl-nucleotide exchange factor activity"/>
    <property type="evidence" value="ECO:0007669"/>
    <property type="project" value="UniProtKB-UniRule"/>
</dbReference>
<name>A0A8X7XM73_POPTO</name>
<evidence type="ECO:0000256" key="3">
    <source>
        <dbReference type="SAM" id="MobiDB-lite"/>
    </source>
</evidence>
<dbReference type="OrthoDB" id="1053009at2759"/>
<dbReference type="PROSITE" id="PS51334">
    <property type="entry name" value="PRONE"/>
    <property type="match status" value="1"/>
</dbReference>
<dbReference type="FunFam" id="1.20.58.2010:FF:000003">
    <property type="entry name" value="Rop guanine nucleotide exchange factor 14"/>
    <property type="match status" value="1"/>
</dbReference>
<dbReference type="InterPro" id="IPR005512">
    <property type="entry name" value="PRONE_dom"/>
</dbReference>
<dbReference type="Proteomes" id="UP000886885">
    <property type="component" value="Unassembled WGS sequence"/>
</dbReference>
<keyword evidence="1 2" id="KW-0344">Guanine-nucleotide releasing factor</keyword>
<feature type="compositionally biased region" description="Basic and acidic residues" evidence="3">
    <location>
        <begin position="153"/>
        <end position="162"/>
    </location>
</feature>
<evidence type="ECO:0000256" key="2">
    <source>
        <dbReference type="PROSITE-ProRule" id="PRU00663"/>
    </source>
</evidence>
<accession>A0A8X7XM73</accession>
<dbReference type="Gene3D" id="1.20.58.2010">
    <property type="entry name" value="PRONE domain, subdomain 1"/>
    <property type="match status" value="2"/>
</dbReference>
<dbReference type="PANTHER" id="PTHR33101">
    <property type="entry name" value="ROP GUANINE NUCLEOTIDE EXCHANGE FACTOR 1"/>
    <property type="match status" value="1"/>
</dbReference>
<gene>
    <name evidence="6" type="ORF">POTOM_061346</name>
</gene>
<organism evidence="6 7">
    <name type="scientific">Populus tomentosa</name>
    <name type="common">Chinese white poplar</name>
    <dbReference type="NCBI Taxonomy" id="118781"/>
    <lineage>
        <taxon>Eukaryota</taxon>
        <taxon>Viridiplantae</taxon>
        <taxon>Streptophyta</taxon>
        <taxon>Embryophyta</taxon>
        <taxon>Tracheophyta</taxon>
        <taxon>Spermatophyta</taxon>
        <taxon>Magnoliopsida</taxon>
        <taxon>eudicotyledons</taxon>
        <taxon>Gunneridae</taxon>
        <taxon>Pentapetalae</taxon>
        <taxon>rosids</taxon>
        <taxon>fabids</taxon>
        <taxon>Malpighiales</taxon>
        <taxon>Salicaceae</taxon>
        <taxon>Saliceae</taxon>
        <taxon>Populus</taxon>
    </lineage>
</organism>
<dbReference type="Pfam" id="PF03759">
    <property type="entry name" value="PRONE"/>
    <property type="match status" value="2"/>
</dbReference>
<keyword evidence="7" id="KW-1185">Reference proteome</keyword>